<keyword evidence="3" id="KW-0548">Nucleotidyltransferase</keyword>
<dbReference type="CDD" id="cd03487">
    <property type="entry name" value="RT_Bac_retron_II"/>
    <property type="match status" value="1"/>
</dbReference>
<keyword evidence="6 11" id="KW-0695">RNA-directed DNA polymerase</keyword>
<evidence type="ECO:0000256" key="6">
    <source>
        <dbReference type="ARBA" id="ARBA00022918"/>
    </source>
</evidence>
<evidence type="ECO:0000256" key="7">
    <source>
        <dbReference type="ARBA" id="ARBA00023118"/>
    </source>
</evidence>
<feature type="domain" description="Reverse transcriptase" evidence="10">
    <location>
        <begin position="163"/>
        <end position="393"/>
    </location>
</feature>
<evidence type="ECO:0000313" key="12">
    <source>
        <dbReference type="Proteomes" id="UP001374803"/>
    </source>
</evidence>
<keyword evidence="2" id="KW-0808">Transferase</keyword>
<evidence type="ECO:0000256" key="5">
    <source>
        <dbReference type="ARBA" id="ARBA00022842"/>
    </source>
</evidence>
<evidence type="ECO:0000256" key="4">
    <source>
        <dbReference type="ARBA" id="ARBA00022723"/>
    </source>
</evidence>
<dbReference type="PROSITE" id="PS50878">
    <property type="entry name" value="RT_POL"/>
    <property type="match status" value="1"/>
</dbReference>
<protein>
    <recommendedName>
        <fullName evidence="1">RNA-directed DNA polymerase</fullName>
        <ecNumber evidence="1">2.7.7.49</ecNumber>
    </recommendedName>
</protein>
<keyword evidence="12" id="KW-1185">Reference proteome</keyword>
<sequence>MANDDEKAKLFRRIAGANVHLVVERMRVHGFWPQGEGLPPDPKEEVDERGRIDREIAELAAKGLAGGPHATDKALHEERMRRWEESKKRRALKKKQREVAAAERRAAWGETKRKNLVHAGEGVSAGLQDTRSDEEKLRALSLPVLHTANDLVAAIGITLSRLRFLTYHRAGTALVHYHRYGIPKKSGGIRSISAPKRDLKDAQDWIHTRLLAAPSVEAEAHGFVPERSIVTNARTHVGKRVVINLDLVDFFPTITYRRTKGLFSSFGYSEQVATCLALLCTEPPRVPVMLDGARCYVAIGARVLPQGAPTSPSITNLVCRKLDRRLRGLAQRHGFQYTRYADDLTFSGDNGAAVGRLLRSVRSILTDEGFVEHPKKTRIMRRGRRQEVTAIVVNDRMGVARDELRKLRAILHNAGKHGLMSQNRENHPNFAAYLRGRVAFVRMVDPSKGPMLSAALERALARANQE</sequence>
<dbReference type="Pfam" id="PF00078">
    <property type="entry name" value="RVT_1"/>
    <property type="match status" value="1"/>
</dbReference>
<dbReference type="PRINTS" id="PR00866">
    <property type="entry name" value="RNADNAPOLMS"/>
</dbReference>
<organism evidence="11 12">
    <name type="scientific">Pendulispora rubella</name>
    <dbReference type="NCBI Taxonomy" id="2741070"/>
    <lineage>
        <taxon>Bacteria</taxon>
        <taxon>Pseudomonadati</taxon>
        <taxon>Myxococcota</taxon>
        <taxon>Myxococcia</taxon>
        <taxon>Myxococcales</taxon>
        <taxon>Sorangiineae</taxon>
        <taxon>Pendulisporaceae</taxon>
        <taxon>Pendulispora</taxon>
    </lineage>
</organism>
<dbReference type="InterPro" id="IPR043502">
    <property type="entry name" value="DNA/RNA_pol_sf"/>
</dbReference>
<evidence type="ECO:0000259" key="10">
    <source>
        <dbReference type="PROSITE" id="PS50878"/>
    </source>
</evidence>
<keyword evidence="4" id="KW-0479">Metal-binding</keyword>
<evidence type="ECO:0000256" key="2">
    <source>
        <dbReference type="ARBA" id="ARBA00022679"/>
    </source>
</evidence>
<evidence type="ECO:0000256" key="3">
    <source>
        <dbReference type="ARBA" id="ARBA00022695"/>
    </source>
</evidence>
<keyword evidence="5" id="KW-0460">Magnesium</keyword>
<gene>
    <name evidence="11" type="ORF">LVJ94_19535</name>
</gene>
<name>A0ABZ2LEQ0_9BACT</name>
<dbReference type="SUPFAM" id="SSF56672">
    <property type="entry name" value="DNA/RNA polymerases"/>
    <property type="match status" value="1"/>
</dbReference>
<evidence type="ECO:0000256" key="1">
    <source>
        <dbReference type="ARBA" id="ARBA00012493"/>
    </source>
</evidence>
<evidence type="ECO:0000313" key="11">
    <source>
        <dbReference type="EMBL" id="WXB09411.1"/>
    </source>
</evidence>
<comment type="similarity">
    <text evidence="8">Belongs to the bacterial reverse transcriptase family.</text>
</comment>
<accession>A0ABZ2LEQ0</accession>
<comment type="catalytic activity">
    <reaction evidence="9">
        <text>DNA(n) + a 2'-deoxyribonucleoside 5'-triphosphate = DNA(n+1) + diphosphate</text>
        <dbReference type="Rhea" id="RHEA:22508"/>
        <dbReference type="Rhea" id="RHEA-COMP:17339"/>
        <dbReference type="Rhea" id="RHEA-COMP:17340"/>
        <dbReference type="ChEBI" id="CHEBI:33019"/>
        <dbReference type="ChEBI" id="CHEBI:61560"/>
        <dbReference type="ChEBI" id="CHEBI:173112"/>
        <dbReference type="EC" id="2.7.7.49"/>
    </reaction>
</comment>
<dbReference type="PANTHER" id="PTHR34047:SF7">
    <property type="entry name" value="RNA-DIRECTED DNA POLYMERASE"/>
    <property type="match status" value="1"/>
</dbReference>
<dbReference type="EMBL" id="CP089983">
    <property type="protein sequence ID" value="WXB09411.1"/>
    <property type="molecule type" value="Genomic_DNA"/>
</dbReference>
<dbReference type="InterPro" id="IPR000123">
    <property type="entry name" value="Reverse_transcriptase_msDNA"/>
</dbReference>
<proteinExistence type="inferred from homology"/>
<dbReference type="PANTHER" id="PTHR34047">
    <property type="entry name" value="NUCLEAR INTRON MATURASE 1, MITOCHONDRIAL-RELATED"/>
    <property type="match status" value="1"/>
</dbReference>
<dbReference type="InterPro" id="IPR000477">
    <property type="entry name" value="RT_dom"/>
</dbReference>
<dbReference type="Proteomes" id="UP001374803">
    <property type="component" value="Chromosome"/>
</dbReference>
<dbReference type="InterPro" id="IPR051083">
    <property type="entry name" value="GrpII_Intron_Splice-Mob/Def"/>
</dbReference>
<dbReference type="EC" id="2.7.7.49" evidence="1"/>
<dbReference type="GO" id="GO:0003964">
    <property type="term" value="F:RNA-directed DNA polymerase activity"/>
    <property type="evidence" value="ECO:0007669"/>
    <property type="project" value="UniProtKB-KW"/>
</dbReference>
<reference evidence="11" key="1">
    <citation type="submission" date="2021-12" db="EMBL/GenBank/DDBJ databases">
        <title>Discovery of the Pendulisporaceae a myxobacterial family with distinct sporulation behavior and unique specialized metabolism.</title>
        <authorList>
            <person name="Garcia R."/>
            <person name="Popoff A."/>
            <person name="Bader C.D."/>
            <person name="Loehr J."/>
            <person name="Walesch S."/>
            <person name="Walt C."/>
            <person name="Boldt J."/>
            <person name="Bunk B."/>
            <person name="Haeckl F.J.F.P.J."/>
            <person name="Gunesch A.P."/>
            <person name="Birkelbach J."/>
            <person name="Nuebel U."/>
            <person name="Pietschmann T."/>
            <person name="Bach T."/>
            <person name="Mueller R."/>
        </authorList>
    </citation>
    <scope>NUCLEOTIDE SEQUENCE</scope>
    <source>
        <strain evidence="11">MSr11367</strain>
    </source>
</reference>
<evidence type="ECO:0000256" key="9">
    <source>
        <dbReference type="ARBA" id="ARBA00048173"/>
    </source>
</evidence>
<keyword evidence="7" id="KW-0051">Antiviral defense</keyword>
<dbReference type="RefSeq" id="WP_394839084.1">
    <property type="nucleotide sequence ID" value="NZ_CP089929.1"/>
</dbReference>
<evidence type="ECO:0000256" key="8">
    <source>
        <dbReference type="ARBA" id="ARBA00034120"/>
    </source>
</evidence>